<dbReference type="EMBL" id="CAFBNC010000001">
    <property type="protein sequence ID" value="CAB4919793.1"/>
    <property type="molecule type" value="Genomic_DNA"/>
</dbReference>
<organism evidence="5">
    <name type="scientific">freshwater metagenome</name>
    <dbReference type="NCBI Taxonomy" id="449393"/>
    <lineage>
        <taxon>unclassified sequences</taxon>
        <taxon>metagenomes</taxon>
        <taxon>ecological metagenomes</taxon>
    </lineage>
</organism>
<dbReference type="InterPro" id="IPR050438">
    <property type="entry name" value="LMW_PTPase"/>
</dbReference>
<reference evidence="5" key="1">
    <citation type="submission" date="2020-05" db="EMBL/GenBank/DDBJ databases">
        <authorList>
            <person name="Chiriac C."/>
            <person name="Salcher M."/>
            <person name="Ghai R."/>
            <person name="Kavagutti S V."/>
        </authorList>
    </citation>
    <scope>NUCLEOTIDE SEQUENCE</scope>
</reference>
<dbReference type="InterPro" id="IPR036196">
    <property type="entry name" value="Ptyr_pPase_sf"/>
</dbReference>
<sequence>MPYRLSFLGMELPNRFRVLVVCTANICRSPMFEALLGRDLAAVGAPFEVSSAGLLDLGEPADPAAVEAIAGHAIDISGHRSRPLAALELSSFDLVLTMTREHLREIVIVEPEMYPITFTVKAFARELAAPRDGTLPDGFRARIRALSAGRPTSSMLGQSREDDVADPYQLGQQEFDTTAAELAELSRHISLGLHALAD</sequence>
<dbReference type="Pfam" id="PF01451">
    <property type="entry name" value="LMWPc"/>
    <property type="match status" value="1"/>
</dbReference>
<evidence type="ECO:0000313" key="5">
    <source>
        <dbReference type="EMBL" id="CAB4323492.1"/>
    </source>
</evidence>
<evidence type="ECO:0000256" key="3">
    <source>
        <dbReference type="ARBA" id="ARBA00022912"/>
    </source>
</evidence>
<gene>
    <name evidence="5" type="ORF">UFOPK1392_01247</name>
    <name evidence="6" type="ORF">UFOPK3733_00003</name>
</gene>
<dbReference type="SMART" id="SM00226">
    <property type="entry name" value="LMWPc"/>
    <property type="match status" value="1"/>
</dbReference>
<proteinExistence type="inferred from homology"/>
<evidence type="ECO:0000259" key="4">
    <source>
        <dbReference type="SMART" id="SM00226"/>
    </source>
</evidence>
<dbReference type="PANTHER" id="PTHR11717">
    <property type="entry name" value="LOW MOLECULAR WEIGHT PROTEIN TYROSINE PHOSPHATASE"/>
    <property type="match status" value="1"/>
</dbReference>
<dbReference type="InterPro" id="IPR017867">
    <property type="entry name" value="Tyr_phospatase_low_mol_wt"/>
</dbReference>
<dbReference type="EMBL" id="CAEMXZ010000048">
    <property type="protein sequence ID" value="CAB4323492.1"/>
    <property type="molecule type" value="Genomic_DNA"/>
</dbReference>
<accession>A0A6J5YIW9</accession>
<dbReference type="InterPro" id="IPR023485">
    <property type="entry name" value="Ptyr_pPase"/>
</dbReference>
<keyword evidence="3" id="KW-0904">Protein phosphatase</keyword>
<name>A0A6J5YIW9_9ZZZZ</name>
<protein>
    <submittedName>
        <fullName evidence="5">Unannotated protein</fullName>
    </submittedName>
</protein>
<feature type="domain" description="Phosphotyrosine protein phosphatase I" evidence="4">
    <location>
        <begin position="16"/>
        <end position="196"/>
    </location>
</feature>
<dbReference type="AlphaFoldDB" id="A0A6J5YIW9"/>
<evidence type="ECO:0000313" key="6">
    <source>
        <dbReference type="EMBL" id="CAB4919793.1"/>
    </source>
</evidence>
<evidence type="ECO:0000256" key="2">
    <source>
        <dbReference type="ARBA" id="ARBA00022801"/>
    </source>
</evidence>
<dbReference type="PANTHER" id="PTHR11717:SF31">
    <property type="entry name" value="LOW MOLECULAR WEIGHT PROTEIN-TYROSINE-PHOSPHATASE ETP-RELATED"/>
    <property type="match status" value="1"/>
</dbReference>
<dbReference type="SUPFAM" id="SSF52788">
    <property type="entry name" value="Phosphotyrosine protein phosphatases I"/>
    <property type="match status" value="1"/>
</dbReference>
<dbReference type="GO" id="GO:0004725">
    <property type="term" value="F:protein tyrosine phosphatase activity"/>
    <property type="evidence" value="ECO:0007669"/>
    <property type="project" value="InterPro"/>
</dbReference>
<keyword evidence="2" id="KW-0378">Hydrolase</keyword>
<dbReference type="PRINTS" id="PR00719">
    <property type="entry name" value="LMWPTPASE"/>
</dbReference>
<dbReference type="Gene3D" id="3.40.50.2300">
    <property type="match status" value="1"/>
</dbReference>
<evidence type="ECO:0000256" key="1">
    <source>
        <dbReference type="ARBA" id="ARBA00011063"/>
    </source>
</evidence>
<comment type="similarity">
    <text evidence="1">Belongs to the low molecular weight phosphotyrosine protein phosphatase family.</text>
</comment>